<evidence type="ECO:0000256" key="1">
    <source>
        <dbReference type="SAM" id="MobiDB-lite"/>
    </source>
</evidence>
<name>A0ABQ3X2Q7_9ACTN</name>
<keyword evidence="2" id="KW-0732">Signal</keyword>
<organism evidence="3 4">
    <name type="scientific">Actinoplanes couchii</name>
    <dbReference type="NCBI Taxonomy" id="403638"/>
    <lineage>
        <taxon>Bacteria</taxon>
        <taxon>Bacillati</taxon>
        <taxon>Actinomycetota</taxon>
        <taxon>Actinomycetes</taxon>
        <taxon>Micromonosporales</taxon>
        <taxon>Micromonosporaceae</taxon>
        <taxon>Actinoplanes</taxon>
    </lineage>
</organism>
<gene>
    <name evidence="3" type="ORF">Aco03nite_011700</name>
</gene>
<feature type="chain" id="PRO_5046968083" evidence="2">
    <location>
        <begin position="29"/>
        <end position="252"/>
    </location>
</feature>
<reference evidence="3 4" key="1">
    <citation type="submission" date="2021-01" db="EMBL/GenBank/DDBJ databases">
        <title>Whole genome shotgun sequence of Actinoplanes couchii NBRC 106145.</title>
        <authorList>
            <person name="Komaki H."/>
            <person name="Tamura T."/>
        </authorList>
    </citation>
    <scope>NUCLEOTIDE SEQUENCE [LARGE SCALE GENOMIC DNA]</scope>
    <source>
        <strain evidence="3 4">NBRC 106145</strain>
    </source>
</reference>
<proteinExistence type="predicted"/>
<protein>
    <submittedName>
        <fullName evidence="3">Uncharacterized protein</fullName>
    </submittedName>
</protein>
<evidence type="ECO:0000313" key="3">
    <source>
        <dbReference type="EMBL" id="GID52766.1"/>
    </source>
</evidence>
<keyword evidence="4" id="KW-1185">Reference proteome</keyword>
<evidence type="ECO:0000313" key="4">
    <source>
        <dbReference type="Proteomes" id="UP000612282"/>
    </source>
</evidence>
<accession>A0ABQ3X2Q7</accession>
<sequence>MKKLTRVISTGGLGLLAALAVAAGPAQAVNANNVAHTKPARQPIHLNDGVQVAGFYSSLQQCSLAGRFGQQRGYWDAYSCSPVRVGARGGAWALQVASYDNWDRRGFDIALRAVCAFPNQYRPVWVGQYSPSRPARVIVKSPGRVIYGHPGRVIYGKPGWGWGGKGYGGGWGHGGGNGGGSHGGGGYGNGGGHGNGGGYGNGGGGNHGGGGGNHGGGNGHGGGGGGGNHGGGGGGGNHGGGGGGNYGGGGRN</sequence>
<dbReference type="Proteomes" id="UP000612282">
    <property type="component" value="Unassembled WGS sequence"/>
</dbReference>
<comment type="caution">
    <text evidence="3">The sequence shown here is derived from an EMBL/GenBank/DDBJ whole genome shotgun (WGS) entry which is preliminary data.</text>
</comment>
<dbReference type="EMBL" id="BOMG01000023">
    <property type="protein sequence ID" value="GID52766.1"/>
    <property type="molecule type" value="Genomic_DNA"/>
</dbReference>
<dbReference type="RefSeq" id="WP_239144938.1">
    <property type="nucleotide sequence ID" value="NZ_BAAAQE010000076.1"/>
</dbReference>
<feature type="signal peptide" evidence="2">
    <location>
        <begin position="1"/>
        <end position="28"/>
    </location>
</feature>
<feature type="region of interest" description="Disordered" evidence="1">
    <location>
        <begin position="227"/>
        <end position="252"/>
    </location>
</feature>
<evidence type="ECO:0000256" key="2">
    <source>
        <dbReference type="SAM" id="SignalP"/>
    </source>
</evidence>